<keyword evidence="3" id="KW-1185">Reference proteome</keyword>
<protein>
    <submittedName>
        <fullName evidence="2">Uncharacterized protein</fullName>
    </submittedName>
</protein>
<accession>A0ABR4CRE6</accession>
<comment type="caution">
    <text evidence="2">The sequence shown here is derived from an EMBL/GenBank/DDBJ whole genome shotgun (WGS) entry which is preliminary data.</text>
</comment>
<feature type="region of interest" description="Disordered" evidence="1">
    <location>
        <begin position="331"/>
        <end position="365"/>
    </location>
</feature>
<organism evidence="2 3">
    <name type="scientific">Oculimacula yallundae</name>
    <dbReference type="NCBI Taxonomy" id="86028"/>
    <lineage>
        <taxon>Eukaryota</taxon>
        <taxon>Fungi</taxon>
        <taxon>Dikarya</taxon>
        <taxon>Ascomycota</taxon>
        <taxon>Pezizomycotina</taxon>
        <taxon>Leotiomycetes</taxon>
        <taxon>Helotiales</taxon>
        <taxon>Ploettnerulaceae</taxon>
        <taxon>Oculimacula</taxon>
    </lineage>
</organism>
<proteinExistence type="predicted"/>
<feature type="compositionally biased region" description="Basic and acidic residues" evidence="1">
    <location>
        <begin position="450"/>
        <end position="483"/>
    </location>
</feature>
<name>A0ABR4CRE6_9HELO</name>
<feature type="region of interest" description="Disordered" evidence="1">
    <location>
        <begin position="379"/>
        <end position="406"/>
    </location>
</feature>
<evidence type="ECO:0000313" key="3">
    <source>
        <dbReference type="Proteomes" id="UP001595075"/>
    </source>
</evidence>
<evidence type="ECO:0000313" key="2">
    <source>
        <dbReference type="EMBL" id="KAL2072551.1"/>
    </source>
</evidence>
<evidence type="ECO:0000256" key="1">
    <source>
        <dbReference type="SAM" id="MobiDB-lite"/>
    </source>
</evidence>
<reference evidence="2 3" key="1">
    <citation type="journal article" date="2024" name="Commun. Biol.">
        <title>Comparative genomic analysis of thermophilic fungi reveals convergent evolutionary adaptations and gene losses.</title>
        <authorList>
            <person name="Steindorff A.S."/>
            <person name="Aguilar-Pontes M.V."/>
            <person name="Robinson A.J."/>
            <person name="Andreopoulos B."/>
            <person name="LaButti K."/>
            <person name="Kuo A."/>
            <person name="Mondo S."/>
            <person name="Riley R."/>
            <person name="Otillar R."/>
            <person name="Haridas S."/>
            <person name="Lipzen A."/>
            <person name="Grimwood J."/>
            <person name="Schmutz J."/>
            <person name="Clum A."/>
            <person name="Reid I.D."/>
            <person name="Moisan M.C."/>
            <person name="Butler G."/>
            <person name="Nguyen T.T.M."/>
            <person name="Dewar K."/>
            <person name="Conant G."/>
            <person name="Drula E."/>
            <person name="Henrissat B."/>
            <person name="Hansel C."/>
            <person name="Singer S."/>
            <person name="Hutchinson M.I."/>
            <person name="de Vries R.P."/>
            <person name="Natvig D.O."/>
            <person name="Powell A.J."/>
            <person name="Tsang A."/>
            <person name="Grigoriev I.V."/>
        </authorList>
    </citation>
    <scope>NUCLEOTIDE SEQUENCE [LARGE SCALE GENOMIC DNA]</scope>
    <source>
        <strain evidence="2 3">CBS 494.80</strain>
    </source>
</reference>
<dbReference type="EMBL" id="JAZHXI010000004">
    <property type="protein sequence ID" value="KAL2072551.1"/>
    <property type="molecule type" value="Genomic_DNA"/>
</dbReference>
<gene>
    <name evidence="2" type="ORF">VTL71DRAFT_11894</name>
</gene>
<feature type="region of interest" description="Disordered" evidence="1">
    <location>
        <begin position="423"/>
        <end position="483"/>
    </location>
</feature>
<feature type="region of interest" description="Disordered" evidence="1">
    <location>
        <begin position="150"/>
        <end position="177"/>
    </location>
</feature>
<feature type="compositionally biased region" description="Basic residues" evidence="1">
    <location>
        <begin position="349"/>
        <end position="365"/>
    </location>
</feature>
<dbReference type="Proteomes" id="UP001595075">
    <property type="component" value="Unassembled WGS sequence"/>
</dbReference>
<sequence length="483" mass="52339">MALLSISGRGPQLDIPWLEHPFPWLLWVPIDFEYKKLNTKETERLPIWQSKHTSFVGLTLRTHIFSLKSYYYWNEFYFGFQAAPALLNNVPSASGNREFPHSGTQPNVEGTSSPILLSISTILTTIYTNTVVTSRLKVLAHTETTQLPPVCSSVPGHRTARSGIKMPKRPNVKPQNMPKKLPVSAPRNAAQQLAYNAVAGPGSGSSRQLPGSTLEQDFIGARDILLQAATVLDLKTSGVFDQRARTAMQSTLTVAGNMQSSFGNSTHASASTLSFTSIQTTSESQIQAGSQQQSFAATLSSSAQCAFKPISQSTHETQGSASSIVGTSSFSNSISSGYRSPKSTAPNMNRKKIHRGRGGQHAAKRAVKNAIYNTNREADMAARKAKRQQQSQKPDAAPEALSRHVNEPVVRLAGSFRELDDAYDELTNTGTSSAHHDHNSASRSSAAEYKSSEGDDARAIDTSMHKETLAMGKGKERASSSTN</sequence>
<feature type="compositionally biased region" description="Low complexity" evidence="1">
    <location>
        <begin position="331"/>
        <end position="340"/>
    </location>
</feature>